<dbReference type="AlphaFoldDB" id="A0A087UXR3"/>
<keyword evidence="4" id="KW-0378">Hydrolase</keyword>
<comment type="catalytic activity">
    <reaction evidence="1">
        <text>Hydrolysis of terminal non-reducing N-acetyl-D-hexosamine residues in N-acetyl-beta-D-hexosaminides.</text>
        <dbReference type="EC" id="3.2.1.52"/>
    </reaction>
</comment>
<protein>
    <recommendedName>
        <fullName evidence="3">beta-N-acetylhexosaminidase</fullName>
        <ecNumber evidence="3">3.2.1.52</ecNumber>
    </recommendedName>
</protein>
<dbReference type="OMA" id="MKYWEEL"/>
<evidence type="ECO:0000256" key="4">
    <source>
        <dbReference type="ARBA" id="ARBA00022801"/>
    </source>
</evidence>
<feature type="transmembrane region" description="Helical" evidence="6">
    <location>
        <begin position="21"/>
        <end position="40"/>
    </location>
</feature>
<dbReference type="InterPro" id="IPR017853">
    <property type="entry name" value="GH"/>
</dbReference>
<dbReference type="InterPro" id="IPR038901">
    <property type="entry name" value="HEXDC-like"/>
</dbReference>
<evidence type="ECO:0000256" key="2">
    <source>
        <dbReference type="ARBA" id="ARBA00006285"/>
    </source>
</evidence>
<feature type="compositionally biased region" description="Polar residues" evidence="5">
    <location>
        <begin position="165"/>
        <end position="180"/>
    </location>
</feature>
<keyword evidence="6" id="KW-0812">Transmembrane</keyword>
<feature type="region of interest" description="Disordered" evidence="5">
    <location>
        <begin position="100"/>
        <end position="180"/>
    </location>
</feature>
<dbReference type="EC" id="3.2.1.52" evidence="3"/>
<dbReference type="PANTHER" id="PTHR21040:SF8">
    <property type="entry name" value="BCDNA.GH04120"/>
    <property type="match status" value="1"/>
</dbReference>
<feature type="compositionally biased region" description="Basic and acidic residues" evidence="5">
    <location>
        <begin position="119"/>
        <end position="135"/>
    </location>
</feature>
<evidence type="ECO:0000256" key="3">
    <source>
        <dbReference type="ARBA" id="ARBA00012663"/>
    </source>
</evidence>
<dbReference type="Proteomes" id="UP000054359">
    <property type="component" value="Unassembled WGS sequence"/>
</dbReference>
<evidence type="ECO:0000256" key="6">
    <source>
        <dbReference type="SAM" id="Phobius"/>
    </source>
</evidence>
<evidence type="ECO:0000256" key="1">
    <source>
        <dbReference type="ARBA" id="ARBA00001231"/>
    </source>
</evidence>
<dbReference type="Gene3D" id="3.20.20.80">
    <property type="entry name" value="Glycosidases"/>
    <property type="match status" value="1"/>
</dbReference>
<keyword evidence="6" id="KW-0472">Membrane</keyword>
<comment type="similarity">
    <text evidence="2">Belongs to the glycosyl hydrolase 20 family.</text>
</comment>
<dbReference type="Pfam" id="PF00728">
    <property type="entry name" value="Glyco_hydro_20"/>
    <property type="match status" value="1"/>
</dbReference>
<keyword evidence="9" id="KW-1185">Reference proteome</keyword>
<dbReference type="InterPro" id="IPR015883">
    <property type="entry name" value="Glyco_hydro_20_cat"/>
</dbReference>
<feature type="domain" description="Glycoside hydrolase family 20 catalytic" evidence="7">
    <location>
        <begin position="241"/>
        <end position="379"/>
    </location>
</feature>
<organism evidence="8 9">
    <name type="scientific">Stegodyphus mimosarum</name>
    <name type="common">African social velvet spider</name>
    <dbReference type="NCBI Taxonomy" id="407821"/>
    <lineage>
        <taxon>Eukaryota</taxon>
        <taxon>Metazoa</taxon>
        <taxon>Ecdysozoa</taxon>
        <taxon>Arthropoda</taxon>
        <taxon>Chelicerata</taxon>
        <taxon>Arachnida</taxon>
        <taxon>Araneae</taxon>
        <taxon>Araneomorphae</taxon>
        <taxon>Entelegynae</taxon>
        <taxon>Eresoidea</taxon>
        <taxon>Eresidae</taxon>
        <taxon>Stegodyphus</taxon>
    </lineage>
</organism>
<gene>
    <name evidence="8" type="ORF">X975_06273</name>
</gene>
<dbReference type="CDD" id="cd06565">
    <property type="entry name" value="GH20_GcnA-like"/>
    <property type="match status" value="1"/>
</dbReference>
<dbReference type="EMBL" id="KK122182">
    <property type="protein sequence ID" value="KFM82152.1"/>
    <property type="molecule type" value="Genomic_DNA"/>
</dbReference>
<feature type="non-terminal residue" evidence="8">
    <location>
        <position position="681"/>
    </location>
</feature>
<accession>A0A087UXR3</accession>
<sequence>MREGLRNSIHIIMMTIWRRKFLVVSGCLIWAVFYLYIHYLSVPEEVGYPSDGTSVKHPIDTDRNNFNENPGRSTTKMQFFKISNPLTSPEGNEKAFNINQQAGKKNNYYPTAHSYRDKHRPENDIHDHYSKEQRSNSKQKQKSVREKYSDKGIKPTSFLVRSKQKTSSPGERVNTSTSESSKANVYVPPLRLVHFDLKGAPPKISFFKAIFPLIKSAGANGILMEYEDTFPFWGPLSSIAAHNAYQKKQIRYILELAKNHDLLVIPLVQTFGHLEFVLKLPEFKHLREVEDIPQSLCPTNNGSLLMVKMMIDQIMALHPDSDWLHIGSDEVYQLGHCSRCSRYERNSLFLAYVRKVAKYVREQHKVIPIMWDDMLRHTSVSELQKYEMGKLVEPMAWTYVEDVYLFLPSSLWEKYSEVFPYMWTASAFKGAFGETLTVPDAKRHLENNVAWLTVMSEQNSSFQGFRGIALTGWQRYDHFASLCELLPAALPSLVLNLLTVSHGRFDRKIFPQVQEILECSSRVHYHLDLEHDPYMWRALGVCFFPGSSVFRLTLRHNDVAKSLDKYINDISSHKGWMTEYNVNHNFSSPLRVNELLRDFSYYNSSLQMLQDAAVKALREAYDDDTVSEWIELNIHPYVKKMNTIWEQGLKLKKFNTWPRRPLPKFIQLPSPPNIDLGFITS</sequence>
<dbReference type="GO" id="GO:0005975">
    <property type="term" value="P:carbohydrate metabolic process"/>
    <property type="evidence" value="ECO:0007669"/>
    <property type="project" value="InterPro"/>
</dbReference>
<dbReference type="PANTHER" id="PTHR21040">
    <property type="entry name" value="BCDNA.GH04120"/>
    <property type="match status" value="1"/>
</dbReference>
<dbReference type="STRING" id="407821.A0A087UXR3"/>
<evidence type="ECO:0000256" key="5">
    <source>
        <dbReference type="SAM" id="MobiDB-lite"/>
    </source>
</evidence>
<keyword evidence="6" id="KW-1133">Transmembrane helix</keyword>
<evidence type="ECO:0000313" key="8">
    <source>
        <dbReference type="EMBL" id="KFM82152.1"/>
    </source>
</evidence>
<dbReference type="GO" id="GO:0004563">
    <property type="term" value="F:beta-N-acetylhexosaminidase activity"/>
    <property type="evidence" value="ECO:0007669"/>
    <property type="project" value="UniProtKB-EC"/>
</dbReference>
<proteinExistence type="inferred from homology"/>
<reference evidence="8 9" key="1">
    <citation type="submission" date="2013-11" db="EMBL/GenBank/DDBJ databases">
        <title>Genome sequencing of Stegodyphus mimosarum.</title>
        <authorList>
            <person name="Bechsgaard J."/>
        </authorList>
    </citation>
    <scope>NUCLEOTIDE SEQUENCE [LARGE SCALE GENOMIC DNA]</scope>
</reference>
<evidence type="ECO:0000259" key="7">
    <source>
        <dbReference type="Pfam" id="PF00728"/>
    </source>
</evidence>
<feature type="compositionally biased region" description="Basic and acidic residues" evidence="5">
    <location>
        <begin position="143"/>
        <end position="153"/>
    </location>
</feature>
<evidence type="ECO:0000313" key="9">
    <source>
        <dbReference type="Proteomes" id="UP000054359"/>
    </source>
</evidence>
<dbReference type="SUPFAM" id="SSF51445">
    <property type="entry name" value="(Trans)glycosidases"/>
    <property type="match status" value="1"/>
</dbReference>
<dbReference type="OrthoDB" id="10023921at2759"/>
<name>A0A087UXR3_STEMI</name>